<keyword evidence="2" id="KW-1185">Reference proteome</keyword>
<dbReference type="EMBL" id="PGOL01000675">
    <property type="protein sequence ID" value="PKI66432.1"/>
    <property type="molecule type" value="Genomic_DNA"/>
</dbReference>
<comment type="caution">
    <text evidence="1">The sequence shown here is derived from an EMBL/GenBank/DDBJ whole genome shotgun (WGS) entry which is preliminary data.</text>
</comment>
<accession>A0A2I0KD25</accession>
<evidence type="ECO:0000313" key="1">
    <source>
        <dbReference type="EMBL" id="PKI66432.1"/>
    </source>
</evidence>
<sequence>MGSSKPLTCEHESLGSRALGCSGGQIWGLRAMGLCGGVVTTMDGRRSCDNDGWATVAMDGRTLIDVQKGKLTMHVNDEEVVDKFTNEVMWKNQPKDPLEKALFAGEDGDDEEKREMLYWLDFLPTIPKETMKFEALEMPSKLAKPSIEEPLFLELKPLPEHLSFARRKIASSVEGALGWTIADIQGISTSICMHKIRLKDDAKPTIEN</sequence>
<dbReference type="AlphaFoldDB" id="A0A2I0KD25"/>
<proteinExistence type="predicted"/>
<name>A0A2I0KD25_PUNGR</name>
<protein>
    <submittedName>
        <fullName evidence="1">Uncharacterized protein</fullName>
    </submittedName>
</protein>
<evidence type="ECO:0000313" key="2">
    <source>
        <dbReference type="Proteomes" id="UP000233551"/>
    </source>
</evidence>
<organism evidence="1 2">
    <name type="scientific">Punica granatum</name>
    <name type="common">Pomegranate</name>
    <dbReference type="NCBI Taxonomy" id="22663"/>
    <lineage>
        <taxon>Eukaryota</taxon>
        <taxon>Viridiplantae</taxon>
        <taxon>Streptophyta</taxon>
        <taxon>Embryophyta</taxon>
        <taxon>Tracheophyta</taxon>
        <taxon>Spermatophyta</taxon>
        <taxon>Magnoliopsida</taxon>
        <taxon>eudicotyledons</taxon>
        <taxon>Gunneridae</taxon>
        <taxon>Pentapetalae</taxon>
        <taxon>rosids</taxon>
        <taxon>malvids</taxon>
        <taxon>Myrtales</taxon>
        <taxon>Lythraceae</taxon>
        <taxon>Punica</taxon>
    </lineage>
</organism>
<reference evidence="1 2" key="1">
    <citation type="submission" date="2017-11" db="EMBL/GenBank/DDBJ databases">
        <title>De-novo sequencing of pomegranate (Punica granatum L.) genome.</title>
        <authorList>
            <person name="Akparov Z."/>
            <person name="Amiraslanov A."/>
            <person name="Hajiyeva S."/>
            <person name="Abbasov M."/>
            <person name="Kaur K."/>
            <person name="Hamwieh A."/>
            <person name="Solovyev V."/>
            <person name="Salamov A."/>
            <person name="Braich B."/>
            <person name="Kosarev P."/>
            <person name="Mahmoud A."/>
            <person name="Hajiyev E."/>
            <person name="Babayeva S."/>
            <person name="Izzatullayeva V."/>
            <person name="Mammadov A."/>
            <person name="Mammadov A."/>
            <person name="Sharifova S."/>
            <person name="Ojaghi J."/>
            <person name="Eynullazada K."/>
            <person name="Bayramov B."/>
            <person name="Abdulazimova A."/>
            <person name="Shahmuradov I."/>
        </authorList>
    </citation>
    <scope>NUCLEOTIDE SEQUENCE [LARGE SCALE GENOMIC DNA]</scope>
    <source>
        <strain evidence="2">cv. AG2017</strain>
        <tissue evidence="1">Leaf</tissue>
    </source>
</reference>
<dbReference type="Proteomes" id="UP000233551">
    <property type="component" value="Unassembled WGS sequence"/>
</dbReference>
<gene>
    <name evidence="1" type="ORF">CRG98_013234</name>
</gene>